<dbReference type="RefSeq" id="WP_138865685.1">
    <property type="nucleotide sequence ID" value="NZ_VCPC01000006.1"/>
</dbReference>
<comment type="caution">
    <text evidence="3">The sequence shown here is derived from an EMBL/GenBank/DDBJ whole genome shotgun (WGS) entry which is preliminary data.</text>
</comment>
<evidence type="ECO:0000313" key="4">
    <source>
        <dbReference type="Proteomes" id="UP001191082"/>
    </source>
</evidence>
<keyword evidence="1" id="KW-0812">Transmembrane</keyword>
<feature type="transmembrane region" description="Helical" evidence="1">
    <location>
        <begin position="55"/>
        <end position="74"/>
    </location>
</feature>
<dbReference type="Pfam" id="PF07331">
    <property type="entry name" value="TctB"/>
    <property type="match status" value="1"/>
</dbReference>
<feature type="domain" description="DUF1468" evidence="2">
    <location>
        <begin position="20"/>
        <end position="153"/>
    </location>
</feature>
<keyword evidence="1" id="KW-1133">Transmembrane helix</keyword>
<gene>
    <name evidence="3" type="ORF">FGK64_20215</name>
</gene>
<evidence type="ECO:0000259" key="2">
    <source>
        <dbReference type="Pfam" id="PF07331"/>
    </source>
</evidence>
<feature type="transmembrane region" description="Helical" evidence="1">
    <location>
        <begin position="86"/>
        <end position="109"/>
    </location>
</feature>
<organism evidence="3 4">
    <name type="scientific">Arenibacterium halophilum</name>
    <dbReference type="NCBI Taxonomy" id="2583821"/>
    <lineage>
        <taxon>Bacteria</taxon>
        <taxon>Pseudomonadati</taxon>
        <taxon>Pseudomonadota</taxon>
        <taxon>Alphaproteobacteria</taxon>
        <taxon>Rhodobacterales</taxon>
        <taxon>Paracoccaceae</taxon>
        <taxon>Arenibacterium</taxon>
    </lineage>
</organism>
<evidence type="ECO:0000256" key="1">
    <source>
        <dbReference type="SAM" id="Phobius"/>
    </source>
</evidence>
<proteinExistence type="predicted"/>
<feature type="transmembrane region" description="Helical" evidence="1">
    <location>
        <begin position="19"/>
        <end position="35"/>
    </location>
</feature>
<protein>
    <submittedName>
        <fullName evidence="3">Tripartite tricarboxylate transporter TctB family protein</fullName>
    </submittedName>
</protein>
<dbReference type="Proteomes" id="UP001191082">
    <property type="component" value="Unassembled WGS sequence"/>
</dbReference>
<feature type="transmembrane region" description="Helical" evidence="1">
    <location>
        <begin position="129"/>
        <end position="148"/>
    </location>
</feature>
<keyword evidence="4" id="KW-1185">Reference proteome</keyword>
<sequence>MTDTGNSPPGRRIRGTQDFVGGIALMGVAAFALWASGDLGGMRGFSFGAGTAPWIFAGLLFCLGLAIAVTGLLHDGPALRRLHWRGPIFVGLALCSFALCIQPLGMLFSAMTSFLISALGSRETRWGEAVIAGACLTGACALLFHYGLGLPMPMLPAFLTR</sequence>
<reference evidence="3 4" key="1">
    <citation type="submission" date="2019-05" db="EMBL/GenBank/DDBJ databases">
        <title>Marivita sp. nov. isolated from sea sediment.</title>
        <authorList>
            <person name="Kim W."/>
        </authorList>
    </citation>
    <scope>NUCLEOTIDE SEQUENCE [LARGE SCALE GENOMIC DNA]</scope>
    <source>
        <strain evidence="3 4">CAU 1492</strain>
    </source>
</reference>
<evidence type="ECO:0000313" key="3">
    <source>
        <dbReference type="EMBL" id="TMV08294.1"/>
    </source>
</evidence>
<keyword evidence="1" id="KW-0472">Membrane</keyword>
<accession>A0ABY2X047</accession>
<name>A0ABY2X047_9RHOB</name>
<dbReference type="InterPro" id="IPR009936">
    <property type="entry name" value="DUF1468"/>
</dbReference>
<dbReference type="EMBL" id="VCPC01000006">
    <property type="protein sequence ID" value="TMV08294.1"/>
    <property type="molecule type" value="Genomic_DNA"/>
</dbReference>